<dbReference type="FunFam" id="3.90.400.10:FF:000001">
    <property type="entry name" value="Maltase A3, isoform A"/>
    <property type="match status" value="1"/>
</dbReference>
<evidence type="ECO:0000256" key="7">
    <source>
        <dbReference type="ARBA" id="ARBA00023295"/>
    </source>
</evidence>
<dbReference type="PANTHER" id="PTHR10357">
    <property type="entry name" value="ALPHA-AMYLASE FAMILY MEMBER"/>
    <property type="match status" value="1"/>
</dbReference>
<dbReference type="GO" id="GO:0004558">
    <property type="term" value="F:alpha-1,4-glucosidase activity"/>
    <property type="evidence" value="ECO:0007669"/>
    <property type="project" value="UniProtKB-EC"/>
</dbReference>
<evidence type="ECO:0000256" key="6">
    <source>
        <dbReference type="ARBA" id="ARBA00023180"/>
    </source>
</evidence>
<dbReference type="EMBL" id="GFDF01005270">
    <property type="protein sequence ID" value="JAV08814.1"/>
    <property type="molecule type" value="Transcribed_RNA"/>
</dbReference>
<proteinExistence type="inferred from homology"/>
<name>A0A1L8DR17_9DIPT</name>
<evidence type="ECO:0000256" key="5">
    <source>
        <dbReference type="ARBA" id="ARBA00022801"/>
    </source>
</evidence>
<reference evidence="10" key="1">
    <citation type="submission" date="2016-12" db="EMBL/GenBank/DDBJ databases">
        <title>An insight into the sialome and mialome of the sand fly, Nyssomyia neivai.</title>
        <authorList>
            <person name="Sebastian V."/>
            <person name="Goulart T.M."/>
            <person name="Oliveira W."/>
            <person name="Calvo E."/>
            <person name="Oliveira L.F."/>
            <person name="Pinto M.C."/>
            <person name="Rosselino A.M."/>
            <person name="Ribeiro J.M."/>
        </authorList>
    </citation>
    <scope>NUCLEOTIDE SEQUENCE</scope>
</reference>
<dbReference type="SMART" id="SM00642">
    <property type="entry name" value="Aamy"/>
    <property type="match status" value="1"/>
</dbReference>
<feature type="chain" id="PRO_5013222325" description="alpha-glucosidase" evidence="8">
    <location>
        <begin position="19"/>
        <end position="572"/>
    </location>
</feature>
<keyword evidence="5" id="KW-0378">Hydrolase</keyword>
<comment type="similarity">
    <text evidence="2">Belongs to the glycosyl hydrolase 13 family.</text>
</comment>
<dbReference type="InterPro" id="IPR045857">
    <property type="entry name" value="O16G_dom_2"/>
</dbReference>
<evidence type="ECO:0000256" key="8">
    <source>
        <dbReference type="SAM" id="SignalP"/>
    </source>
</evidence>
<sequence>MKILAPLVCLCLISVIHCDLDWWRSANVYQIYPRSFKDSNGDGIGDLNGITEMLPYLKYLGIDAFWMSPIFKSPMADFGYDIADFYDIQPEYGTMADFERLLKTAHDLNIRVVLDFVPNHSSDESEWFIKSAAKDEKYKDFYIWHPGRDNPDDPNNKLPPSNWRSEFRKSAWEFHKDRKEYYLHQFHKKQPDLNYRNQNVVDTMKGVLRFWLDKGVDGFRVDTVPSLFEVQPIDGHYPDEAKSGATDDPDNYNYLHHNLTKDLPETTEMVYQWREVLDEYTAKDKNTRILLTEAYSNIDILMEYYGNGIRNGSHVPFNFYMIMNLRNHSNAIDYNNNIQLWLDKLPKKSVANWVMGNHDQRRIGSRFGTHRIDLINMIIKTLPGVSITYNGEEIGMTDVFLTWDQTVDPPACNSNPDIYDQFSRDPARTPFQWDDTTSAGFSTSTNTWLPVSPQFQQVNVKVQKSAPRSHLTVYRQLLRLRHTETLQKGSVETRTHGENILSITRRLPGRDTFITIANIGPFRESIDLRELFSARLTFHIVAVNSKRHDGEIIRSPNLDLDPYEAFVLKGTT</sequence>
<evidence type="ECO:0000256" key="1">
    <source>
        <dbReference type="ARBA" id="ARBA00001657"/>
    </source>
</evidence>
<keyword evidence="6" id="KW-0325">Glycoprotein</keyword>
<organism evidence="10">
    <name type="scientific">Nyssomyia neivai</name>
    <dbReference type="NCBI Taxonomy" id="330878"/>
    <lineage>
        <taxon>Eukaryota</taxon>
        <taxon>Metazoa</taxon>
        <taxon>Ecdysozoa</taxon>
        <taxon>Arthropoda</taxon>
        <taxon>Hexapoda</taxon>
        <taxon>Insecta</taxon>
        <taxon>Pterygota</taxon>
        <taxon>Neoptera</taxon>
        <taxon>Endopterygota</taxon>
        <taxon>Diptera</taxon>
        <taxon>Nematocera</taxon>
        <taxon>Psychodoidea</taxon>
        <taxon>Psychodidae</taxon>
        <taxon>Nyssomyia</taxon>
    </lineage>
</organism>
<keyword evidence="4 8" id="KW-0732">Signal</keyword>
<evidence type="ECO:0000256" key="4">
    <source>
        <dbReference type="ARBA" id="ARBA00022729"/>
    </source>
</evidence>
<feature type="signal peptide" evidence="8">
    <location>
        <begin position="1"/>
        <end position="18"/>
    </location>
</feature>
<protein>
    <recommendedName>
        <fullName evidence="3">alpha-glucosidase</fullName>
        <ecNumber evidence="3">3.2.1.20</ecNumber>
    </recommendedName>
</protein>
<feature type="domain" description="Glycosyl hydrolase family 13 catalytic" evidence="9">
    <location>
        <begin position="30"/>
        <end position="428"/>
    </location>
</feature>
<dbReference type="EC" id="3.2.1.20" evidence="3"/>
<keyword evidence="7" id="KW-0326">Glycosidase</keyword>
<evidence type="ECO:0000259" key="9">
    <source>
        <dbReference type="SMART" id="SM00642"/>
    </source>
</evidence>
<dbReference type="AlphaFoldDB" id="A0A1L8DR17"/>
<comment type="catalytic activity">
    <reaction evidence="1">
        <text>Hydrolysis of terminal, non-reducing (1-&gt;4)-linked alpha-D-glucose residues with release of alpha-D-glucose.</text>
        <dbReference type="EC" id="3.2.1.20"/>
    </reaction>
</comment>
<dbReference type="Gene3D" id="3.20.20.80">
    <property type="entry name" value="Glycosidases"/>
    <property type="match status" value="1"/>
</dbReference>
<evidence type="ECO:0000256" key="3">
    <source>
        <dbReference type="ARBA" id="ARBA00012741"/>
    </source>
</evidence>
<evidence type="ECO:0000256" key="2">
    <source>
        <dbReference type="ARBA" id="ARBA00008061"/>
    </source>
</evidence>
<dbReference type="Pfam" id="PF00128">
    <property type="entry name" value="Alpha-amylase"/>
    <property type="match status" value="1"/>
</dbReference>
<dbReference type="GO" id="GO:0005975">
    <property type="term" value="P:carbohydrate metabolic process"/>
    <property type="evidence" value="ECO:0007669"/>
    <property type="project" value="InterPro"/>
</dbReference>
<accession>A0A1L8DR17</accession>
<dbReference type="PANTHER" id="PTHR10357:SF234">
    <property type="entry name" value="MALTASE A2-RELATED"/>
    <property type="match status" value="1"/>
</dbReference>
<dbReference type="InterPro" id="IPR017853">
    <property type="entry name" value="GH"/>
</dbReference>
<dbReference type="InterPro" id="IPR006047">
    <property type="entry name" value="GH13_cat_dom"/>
</dbReference>
<dbReference type="CDD" id="cd11328">
    <property type="entry name" value="AmyAc_maltase"/>
    <property type="match status" value="1"/>
</dbReference>
<dbReference type="SUPFAM" id="SSF51445">
    <property type="entry name" value="(Trans)glycosidases"/>
    <property type="match status" value="1"/>
</dbReference>
<evidence type="ECO:0000313" key="10">
    <source>
        <dbReference type="EMBL" id="JAV08814.1"/>
    </source>
</evidence>
<dbReference type="Gene3D" id="3.90.400.10">
    <property type="entry name" value="Oligo-1,6-glucosidase, Domain 2"/>
    <property type="match status" value="1"/>
</dbReference>